<reference evidence="2" key="1">
    <citation type="journal article" date="2019" name="Curr. Biol.">
        <title>Genome Sequence of Striga asiatica Provides Insight into the Evolution of Plant Parasitism.</title>
        <authorList>
            <person name="Yoshida S."/>
            <person name="Kim S."/>
            <person name="Wafula E.K."/>
            <person name="Tanskanen J."/>
            <person name="Kim Y.M."/>
            <person name="Honaas L."/>
            <person name="Yang Z."/>
            <person name="Spallek T."/>
            <person name="Conn C.E."/>
            <person name="Ichihashi Y."/>
            <person name="Cheong K."/>
            <person name="Cui S."/>
            <person name="Der J.P."/>
            <person name="Gundlach H."/>
            <person name="Jiao Y."/>
            <person name="Hori C."/>
            <person name="Ishida J.K."/>
            <person name="Kasahara H."/>
            <person name="Kiba T."/>
            <person name="Kim M.S."/>
            <person name="Koo N."/>
            <person name="Laohavisit A."/>
            <person name="Lee Y.H."/>
            <person name="Lumba S."/>
            <person name="McCourt P."/>
            <person name="Mortimer J.C."/>
            <person name="Mutuku J.M."/>
            <person name="Nomura T."/>
            <person name="Sasaki-Sekimoto Y."/>
            <person name="Seto Y."/>
            <person name="Wang Y."/>
            <person name="Wakatake T."/>
            <person name="Sakakibara H."/>
            <person name="Demura T."/>
            <person name="Yamaguchi S."/>
            <person name="Yoneyama K."/>
            <person name="Manabe R.I."/>
            <person name="Nelson D.C."/>
            <person name="Schulman A.H."/>
            <person name="Timko M.P."/>
            <person name="dePamphilis C.W."/>
            <person name="Choi D."/>
            <person name="Shirasu K."/>
        </authorList>
    </citation>
    <scope>NUCLEOTIDE SEQUENCE [LARGE SCALE GENOMIC DNA]</scope>
    <source>
        <strain evidence="2">cv. UVA1</strain>
    </source>
</reference>
<dbReference type="Proteomes" id="UP000325081">
    <property type="component" value="Unassembled WGS sequence"/>
</dbReference>
<proteinExistence type="predicted"/>
<keyword evidence="2" id="KW-1185">Reference proteome</keyword>
<dbReference type="AlphaFoldDB" id="A0A5A7PI09"/>
<sequence length="154" mass="16859">MSDKSNYLRNKLLLKSTGIGTENKLLPKSKYLRKGKFRSSTIRPLSFDEPAGDFGESAGRGMTARSAQESSIGCAWSVATLDFKELESLLARGRLHDVRKSRCRGVAVLAARRLGRLPSLLPREQHRSGVRCYCCGMRGLRGTTSGSIVPSVIS</sequence>
<comment type="caution">
    <text evidence="1">The sequence shown here is derived from an EMBL/GenBank/DDBJ whole genome shotgun (WGS) entry which is preliminary data.</text>
</comment>
<dbReference type="EMBL" id="BKCP01004572">
    <property type="protein sequence ID" value="GER32256.1"/>
    <property type="molecule type" value="Genomic_DNA"/>
</dbReference>
<protein>
    <submittedName>
        <fullName evidence="1">B-box type zinc finger protein with CCT domain</fullName>
    </submittedName>
</protein>
<organism evidence="1 2">
    <name type="scientific">Striga asiatica</name>
    <name type="common">Asiatic witchweed</name>
    <name type="synonym">Buchnera asiatica</name>
    <dbReference type="NCBI Taxonomy" id="4170"/>
    <lineage>
        <taxon>Eukaryota</taxon>
        <taxon>Viridiplantae</taxon>
        <taxon>Streptophyta</taxon>
        <taxon>Embryophyta</taxon>
        <taxon>Tracheophyta</taxon>
        <taxon>Spermatophyta</taxon>
        <taxon>Magnoliopsida</taxon>
        <taxon>eudicotyledons</taxon>
        <taxon>Gunneridae</taxon>
        <taxon>Pentapetalae</taxon>
        <taxon>asterids</taxon>
        <taxon>lamiids</taxon>
        <taxon>Lamiales</taxon>
        <taxon>Orobanchaceae</taxon>
        <taxon>Buchnereae</taxon>
        <taxon>Striga</taxon>
    </lineage>
</organism>
<evidence type="ECO:0000313" key="1">
    <source>
        <dbReference type="EMBL" id="GER32256.1"/>
    </source>
</evidence>
<gene>
    <name evidence="1" type="ORF">STAS_08317</name>
</gene>
<evidence type="ECO:0000313" key="2">
    <source>
        <dbReference type="Proteomes" id="UP000325081"/>
    </source>
</evidence>
<accession>A0A5A7PI09</accession>
<name>A0A5A7PI09_STRAF</name>